<sequence>MDETSFKLLAKYLPSTYVQQAKDARNTTNFLFNQLLEKRKWPEEGWSERDIEILLDELASLDSNNFLKNHGVGEREARIASSLVAKRNFHLGHGLGRSGDLTEVQPKAAGSSVLYQLTNDLAKDALRTLGVPDVKACFVAPLATGMSLTLIFLCLRQQQPKARYIIWSRIDQKSCFKSITTAGFEPIIVEPILNGEELVTDTEKIETIMKQIDPDLIACVMTTTSCFAPRACDDVETVAVLCKIYRVAHVINNAYGVQSTKCMHVIQQASKKGRVDAFVQSTDKNFMVPVGGTIIAGFDKCFVSKISQCYPGRASSSPIVDLFITLLSLGSKEYKSLARERKQLFQLLKEGLAKIASRFGQRVLDTPGNSISIGISLPSVKDPKSLTQLGSQLFLRCVSGTRVVSNLESKVINGHEFRNWGAHHSNYPTGYLTAAATIGMTALDVEQFLQRLTKVMESWSTKTIPIVSPSLTNGHDGFTQDLLTSDYLVDQESSVI</sequence>
<protein>
    <recommendedName>
        <fullName evidence="6 18">O-phosphoseryl-tRNA(Sec) selenium transferase</fullName>
        <ecNumber evidence="5 18">2.9.1.2</ecNumber>
    </recommendedName>
    <alternativeName>
        <fullName evidence="14 18">Selenocysteine synthase</fullName>
    </alternativeName>
    <alternativeName>
        <fullName evidence="15 18">Selenocysteinyl-tRNA(Sec) synthase</fullName>
    </alternativeName>
    <alternativeName>
        <fullName evidence="16 18">Sep-tRNA:Sec-tRNA synthase</fullName>
    </alternativeName>
</protein>
<dbReference type="GO" id="GO:0001717">
    <property type="term" value="P:conversion of seryl-tRNAsec to selenocys-tRNAsec"/>
    <property type="evidence" value="ECO:0007669"/>
    <property type="project" value="UniProtKB-UniRule"/>
</dbReference>
<dbReference type="PANTHER" id="PTHR12944:SF2">
    <property type="entry name" value="O-PHOSPHOSERYL-TRNA(SEC) SELENIUM TRANSFERASE"/>
    <property type="match status" value="1"/>
</dbReference>
<feature type="binding site" evidence="19">
    <location>
        <position position="396"/>
    </location>
    <ligand>
        <name>tRNA</name>
        <dbReference type="ChEBI" id="CHEBI:17843"/>
    </ligand>
</feature>
<evidence type="ECO:0000256" key="18">
    <source>
        <dbReference type="PIRNR" id="PIRNR017689"/>
    </source>
</evidence>
<evidence type="ECO:0000256" key="6">
    <source>
        <dbReference type="ARBA" id="ARBA00021963"/>
    </source>
</evidence>
<dbReference type="GO" id="GO:0000049">
    <property type="term" value="F:tRNA binding"/>
    <property type="evidence" value="ECO:0007669"/>
    <property type="project" value="UniProtKB-UniRule"/>
</dbReference>
<organism evidence="21 22">
    <name type="scientific">Daphnia sinensis</name>
    <dbReference type="NCBI Taxonomy" id="1820382"/>
    <lineage>
        <taxon>Eukaryota</taxon>
        <taxon>Metazoa</taxon>
        <taxon>Ecdysozoa</taxon>
        <taxon>Arthropoda</taxon>
        <taxon>Crustacea</taxon>
        <taxon>Branchiopoda</taxon>
        <taxon>Diplostraca</taxon>
        <taxon>Cladocera</taxon>
        <taxon>Anomopoda</taxon>
        <taxon>Daphniidae</taxon>
        <taxon>Daphnia</taxon>
        <taxon>Daphnia similis group</taxon>
    </lineage>
</organism>
<evidence type="ECO:0000256" key="15">
    <source>
        <dbReference type="ARBA" id="ARBA00032048"/>
    </source>
</evidence>
<evidence type="ECO:0000256" key="8">
    <source>
        <dbReference type="ARBA" id="ARBA00022679"/>
    </source>
</evidence>
<proteinExistence type="inferred from homology"/>
<feature type="binding site" evidence="19">
    <location>
        <position position="75"/>
    </location>
    <ligand>
        <name>pyridoxal 5'-phosphate</name>
        <dbReference type="ChEBI" id="CHEBI:597326"/>
    </ligand>
</feature>
<dbReference type="Pfam" id="PF05889">
    <property type="entry name" value="SepSecS"/>
    <property type="match status" value="1"/>
</dbReference>
<comment type="similarity">
    <text evidence="4 18">Belongs to the SepSecS family.</text>
</comment>
<reference evidence="21 22" key="1">
    <citation type="submission" date="2022-05" db="EMBL/GenBank/DDBJ databases">
        <title>A multi-omics perspective on studying reproductive biology in Daphnia sinensis.</title>
        <authorList>
            <person name="Jia J."/>
        </authorList>
    </citation>
    <scope>NUCLEOTIDE SEQUENCE [LARGE SCALE GENOMIC DNA]</scope>
    <source>
        <strain evidence="21 22">WSL</strain>
    </source>
</reference>
<keyword evidence="11 18" id="KW-0648">Protein biosynthesis</keyword>
<comment type="function">
    <text evidence="2 18">Converts O-phosphoseryl-tRNA(Sec) to selenocysteinyl-tRNA(Sec) required for selenoprotein biosynthesis.</text>
</comment>
<dbReference type="InterPro" id="IPR015421">
    <property type="entry name" value="PyrdxlP-dep_Trfase_major"/>
</dbReference>
<comment type="caution">
    <text evidence="21">The sequence shown here is derived from an EMBL/GenBank/DDBJ whole genome shotgun (WGS) entry which is preliminary data.</text>
</comment>
<evidence type="ECO:0000256" key="10">
    <source>
        <dbReference type="ARBA" id="ARBA00022898"/>
    </source>
</evidence>
<evidence type="ECO:0000256" key="20">
    <source>
        <dbReference type="PIRSR" id="PIRSR017689-50"/>
    </source>
</evidence>
<feature type="modified residue" description="N6-(pyridoxal phosphate)lysine" evidence="20">
    <location>
        <position position="284"/>
    </location>
</feature>
<evidence type="ECO:0000256" key="11">
    <source>
        <dbReference type="ARBA" id="ARBA00022917"/>
    </source>
</evidence>
<comment type="cofactor">
    <cofactor evidence="1 18 20">
        <name>pyridoxal 5'-phosphate</name>
        <dbReference type="ChEBI" id="CHEBI:597326"/>
    </cofactor>
</comment>
<dbReference type="GO" id="GO:0098621">
    <property type="term" value="F:O-phosphoseryl-tRNA(Sec) selenium transferase activity"/>
    <property type="evidence" value="ECO:0007669"/>
    <property type="project" value="UniProtKB-EC"/>
</dbReference>
<dbReference type="PANTHER" id="PTHR12944">
    <property type="entry name" value="SOLUBLE LIVER ANTIGEN/LIVER PANCREAS ANTIGEN"/>
    <property type="match status" value="1"/>
</dbReference>
<dbReference type="Proteomes" id="UP000820818">
    <property type="component" value="Linkage Group LG5"/>
</dbReference>
<keyword evidence="10 18" id="KW-0663">Pyridoxal phosphate</keyword>
<evidence type="ECO:0000256" key="12">
    <source>
        <dbReference type="ARBA" id="ARBA00023266"/>
    </source>
</evidence>
<name>A0AAD5LA24_9CRUS</name>
<dbReference type="InterPro" id="IPR008829">
    <property type="entry name" value="SepSecS/SepCysS"/>
</dbReference>
<feature type="binding site" evidence="19">
    <location>
        <position position="105"/>
    </location>
    <ligand>
        <name>substrate</name>
    </ligand>
</feature>
<dbReference type="GO" id="GO:0005737">
    <property type="term" value="C:cytoplasm"/>
    <property type="evidence" value="ECO:0007669"/>
    <property type="project" value="UniProtKB-SubCell"/>
</dbReference>
<dbReference type="AlphaFoldDB" id="A0AAD5LA24"/>
<dbReference type="Gene3D" id="3.40.640.10">
    <property type="entry name" value="Type I PLP-dependent aspartate aminotransferase-like (Major domain)"/>
    <property type="match status" value="1"/>
</dbReference>
<evidence type="ECO:0000256" key="14">
    <source>
        <dbReference type="ARBA" id="ARBA00030669"/>
    </source>
</evidence>
<evidence type="ECO:0000256" key="13">
    <source>
        <dbReference type="ARBA" id="ARBA00026053"/>
    </source>
</evidence>
<feature type="binding site" evidence="19">
    <location>
        <position position="98"/>
    </location>
    <ligand>
        <name>substrate</name>
    </ligand>
</feature>
<keyword evidence="7 18" id="KW-0820">tRNA-binding</keyword>
<evidence type="ECO:0000256" key="4">
    <source>
        <dbReference type="ARBA" id="ARBA00007037"/>
    </source>
</evidence>
<evidence type="ECO:0000256" key="3">
    <source>
        <dbReference type="ARBA" id="ARBA00004822"/>
    </source>
</evidence>
<keyword evidence="8 18" id="KW-0808">Transferase</keyword>
<dbReference type="NCBIfam" id="TIGR03531">
    <property type="entry name" value="selenium_SpcS"/>
    <property type="match status" value="1"/>
</dbReference>
<evidence type="ECO:0000256" key="7">
    <source>
        <dbReference type="ARBA" id="ARBA00022555"/>
    </source>
</evidence>
<evidence type="ECO:0000256" key="5">
    <source>
        <dbReference type="ARBA" id="ARBA00012464"/>
    </source>
</evidence>
<dbReference type="InterPro" id="IPR015424">
    <property type="entry name" value="PyrdxlP-dep_Trfase"/>
</dbReference>
<feature type="binding site" evidence="19">
    <location>
        <position position="97"/>
    </location>
    <ligand>
        <name>substrate</name>
    </ligand>
</feature>
<comment type="subcellular location">
    <subcellularLocation>
        <location evidence="18">Cytoplasm</location>
    </subcellularLocation>
</comment>
<keyword evidence="18" id="KW-0963">Cytoplasm</keyword>
<dbReference type="GO" id="GO:0001514">
    <property type="term" value="P:selenocysteine incorporation"/>
    <property type="evidence" value="ECO:0007669"/>
    <property type="project" value="TreeGrafter"/>
</dbReference>
<comment type="pathway">
    <text evidence="3 18">Aminoacyl-tRNA biosynthesis; selenocysteinyl-tRNA(Sec) biosynthesis; selenocysteinyl-tRNA(Sec) from L-seryl-tRNA(Sec) (archaeal/eukaryal route): step 2/2.</text>
</comment>
<keyword evidence="9 18" id="KW-0694">RNA-binding</keyword>
<dbReference type="EMBL" id="WJBH02000005">
    <property type="protein sequence ID" value="KAI9558896.1"/>
    <property type="molecule type" value="Genomic_DNA"/>
</dbReference>
<dbReference type="EC" id="2.9.1.2" evidence="5 18"/>
<evidence type="ECO:0000256" key="19">
    <source>
        <dbReference type="PIRSR" id="PIRSR017689-1"/>
    </source>
</evidence>
<comment type="catalytic activity">
    <reaction evidence="17 18">
        <text>O-phospho-L-seryl-tRNA(Sec) + selenophosphate + H2O = L-selenocysteinyl-tRNA(Sec) + 2 phosphate</text>
        <dbReference type="Rhea" id="RHEA:25041"/>
        <dbReference type="Rhea" id="RHEA-COMP:9743"/>
        <dbReference type="Rhea" id="RHEA-COMP:9947"/>
        <dbReference type="ChEBI" id="CHEBI:15377"/>
        <dbReference type="ChEBI" id="CHEBI:16144"/>
        <dbReference type="ChEBI" id="CHEBI:43474"/>
        <dbReference type="ChEBI" id="CHEBI:78551"/>
        <dbReference type="ChEBI" id="CHEBI:78573"/>
        <dbReference type="EC" id="2.9.1.2"/>
    </reaction>
</comment>
<accession>A0AAD5LA24</accession>
<dbReference type="InterPro" id="IPR019872">
    <property type="entry name" value="Sec-tRNA_Se_transferase"/>
</dbReference>
<evidence type="ECO:0000256" key="16">
    <source>
        <dbReference type="ARBA" id="ARBA00032693"/>
    </source>
</evidence>
<evidence type="ECO:0000256" key="1">
    <source>
        <dbReference type="ARBA" id="ARBA00001933"/>
    </source>
</evidence>
<evidence type="ECO:0000313" key="22">
    <source>
        <dbReference type="Proteomes" id="UP000820818"/>
    </source>
</evidence>
<keyword evidence="12 18" id="KW-0711">Selenium</keyword>
<feature type="site" description="May act as a substrate filter by repelling compounds with a negatively charged alpha-carboxylate" evidence="20">
    <location>
        <position position="74"/>
    </location>
</feature>
<feature type="binding site" evidence="19">
    <location>
        <position position="271"/>
    </location>
    <ligand>
        <name>tRNA</name>
        <dbReference type="ChEBI" id="CHEBI:17843"/>
    </ligand>
</feature>
<dbReference type="SUPFAM" id="SSF53383">
    <property type="entry name" value="PLP-dependent transferases"/>
    <property type="match status" value="1"/>
</dbReference>
<feature type="binding site" evidence="19">
    <location>
        <position position="313"/>
    </location>
    <ligand>
        <name>substrate</name>
    </ligand>
</feature>
<comment type="subunit">
    <text evidence="13">Homotetramer formed by a catalytic dimer and a non-catalytic dimer serving as a binding platform that orients tRNASec for catalysis. Each tetramer binds the CCA ends of two tRNAs which point to the active sites of the catalytic dimer.</text>
</comment>
<dbReference type="PIRSF" id="PIRSF017689">
    <property type="entry name" value="SepSecS"/>
    <property type="match status" value="1"/>
</dbReference>
<evidence type="ECO:0000313" key="21">
    <source>
        <dbReference type="EMBL" id="KAI9558896.1"/>
    </source>
</evidence>
<keyword evidence="22" id="KW-1185">Reference proteome</keyword>
<evidence type="ECO:0000256" key="2">
    <source>
        <dbReference type="ARBA" id="ARBA00002552"/>
    </source>
</evidence>
<gene>
    <name evidence="21" type="ORF">GHT06_015685</name>
</gene>
<evidence type="ECO:0000256" key="17">
    <source>
        <dbReference type="ARBA" id="ARBA00048808"/>
    </source>
</evidence>
<evidence type="ECO:0000256" key="9">
    <source>
        <dbReference type="ARBA" id="ARBA00022884"/>
    </source>
</evidence>